<dbReference type="AlphaFoldDB" id="A0A5E4RMA1"/>
<organism evidence="1 2">
    <name type="scientific">Pandoraea pneumonica</name>
    <dbReference type="NCBI Taxonomy" id="2508299"/>
    <lineage>
        <taxon>Bacteria</taxon>
        <taxon>Pseudomonadati</taxon>
        <taxon>Pseudomonadota</taxon>
        <taxon>Betaproteobacteria</taxon>
        <taxon>Burkholderiales</taxon>
        <taxon>Burkholderiaceae</taxon>
        <taxon>Pandoraea</taxon>
    </lineage>
</organism>
<keyword evidence="2" id="KW-1185">Reference proteome</keyword>
<sequence>MNNLLQVAEGVWLRMDGVLVVDEDVSPDCFKSASTGAPKTCISCGAQMNQSGTLPCDH</sequence>
<evidence type="ECO:0000313" key="1">
    <source>
        <dbReference type="EMBL" id="VVD63552.1"/>
    </source>
</evidence>
<reference evidence="1 2" key="1">
    <citation type="submission" date="2019-08" db="EMBL/GenBank/DDBJ databases">
        <authorList>
            <person name="Peeters C."/>
        </authorList>
    </citation>
    <scope>NUCLEOTIDE SEQUENCE [LARGE SCALE GENOMIC DNA]</scope>
    <source>
        <strain evidence="1 2">LMG 31114</strain>
    </source>
</reference>
<proteinExistence type="predicted"/>
<evidence type="ECO:0000313" key="2">
    <source>
        <dbReference type="Proteomes" id="UP000366945"/>
    </source>
</evidence>
<accession>A0A5E4RMA1</accession>
<name>A0A5E4RMA1_9BURK</name>
<protein>
    <submittedName>
        <fullName evidence="1">Uncharacterized protein</fullName>
    </submittedName>
</protein>
<gene>
    <name evidence="1" type="ORF">PPN31114_00228</name>
</gene>
<dbReference type="Proteomes" id="UP000366945">
    <property type="component" value="Unassembled WGS sequence"/>
</dbReference>
<dbReference type="EMBL" id="CABPSK010000001">
    <property type="protein sequence ID" value="VVD63552.1"/>
    <property type="molecule type" value="Genomic_DNA"/>
</dbReference>